<evidence type="ECO:0000313" key="2">
    <source>
        <dbReference type="EMBL" id="KAF2825913.1"/>
    </source>
</evidence>
<dbReference type="Proteomes" id="UP000799424">
    <property type="component" value="Unassembled WGS sequence"/>
</dbReference>
<feature type="compositionally biased region" description="Low complexity" evidence="1">
    <location>
        <begin position="525"/>
        <end position="546"/>
    </location>
</feature>
<keyword evidence="3" id="KW-1185">Reference proteome</keyword>
<name>A0A6A6ZYG6_9PLEO</name>
<dbReference type="EMBL" id="MU006227">
    <property type="protein sequence ID" value="KAF2825913.1"/>
    <property type="molecule type" value="Genomic_DNA"/>
</dbReference>
<proteinExistence type="predicted"/>
<reference evidence="2" key="1">
    <citation type="journal article" date="2020" name="Stud. Mycol.">
        <title>101 Dothideomycetes genomes: a test case for predicting lifestyles and emergence of pathogens.</title>
        <authorList>
            <person name="Haridas S."/>
            <person name="Albert R."/>
            <person name="Binder M."/>
            <person name="Bloem J."/>
            <person name="Labutti K."/>
            <person name="Salamov A."/>
            <person name="Andreopoulos B."/>
            <person name="Baker S."/>
            <person name="Barry K."/>
            <person name="Bills G."/>
            <person name="Bluhm B."/>
            <person name="Cannon C."/>
            <person name="Castanera R."/>
            <person name="Culley D."/>
            <person name="Daum C."/>
            <person name="Ezra D."/>
            <person name="Gonzalez J."/>
            <person name="Henrissat B."/>
            <person name="Kuo A."/>
            <person name="Liang C."/>
            <person name="Lipzen A."/>
            <person name="Lutzoni F."/>
            <person name="Magnuson J."/>
            <person name="Mondo S."/>
            <person name="Nolan M."/>
            <person name="Ohm R."/>
            <person name="Pangilinan J."/>
            <person name="Park H.-J."/>
            <person name="Ramirez L."/>
            <person name="Alfaro M."/>
            <person name="Sun H."/>
            <person name="Tritt A."/>
            <person name="Yoshinaga Y."/>
            <person name="Zwiers L.-H."/>
            <person name="Turgeon B."/>
            <person name="Goodwin S."/>
            <person name="Spatafora J."/>
            <person name="Crous P."/>
            <person name="Grigoriev I."/>
        </authorList>
    </citation>
    <scope>NUCLEOTIDE SEQUENCE</scope>
    <source>
        <strain evidence="2">CBS 113818</strain>
    </source>
</reference>
<dbReference type="OrthoDB" id="5400409at2759"/>
<accession>A0A6A6ZYG6</accession>
<dbReference type="AlphaFoldDB" id="A0A6A6ZYG6"/>
<evidence type="ECO:0000313" key="3">
    <source>
        <dbReference type="Proteomes" id="UP000799424"/>
    </source>
</evidence>
<gene>
    <name evidence="2" type="ORF">CC86DRAFT_456258</name>
</gene>
<evidence type="ECO:0008006" key="4">
    <source>
        <dbReference type="Google" id="ProtNLM"/>
    </source>
</evidence>
<feature type="region of interest" description="Disordered" evidence="1">
    <location>
        <begin position="510"/>
        <end position="546"/>
    </location>
</feature>
<organism evidence="2 3">
    <name type="scientific">Ophiobolus disseminans</name>
    <dbReference type="NCBI Taxonomy" id="1469910"/>
    <lineage>
        <taxon>Eukaryota</taxon>
        <taxon>Fungi</taxon>
        <taxon>Dikarya</taxon>
        <taxon>Ascomycota</taxon>
        <taxon>Pezizomycotina</taxon>
        <taxon>Dothideomycetes</taxon>
        <taxon>Pleosporomycetidae</taxon>
        <taxon>Pleosporales</taxon>
        <taxon>Pleosporineae</taxon>
        <taxon>Phaeosphaeriaceae</taxon>
        <taxon>Ophiobolus</taxon>
    </lineage>
</organism>
<protein>
    <recommendedName>
        <fullName evidence="4">Fungal N-terminal domain-containing protein</fullName>
    </recommendedName>
</protein>
<sequence>MAIDLGVVGLVGSAIKLSWSVYDKGFTKEKSSPQRYIEFGDALHRLHSNLNTIQTIVKAANTSLQADCISTFGPAAYDLTSLTEIIGNFQLTLEECRDFLNDGSKFRQKDGFITNILYNINVDSQVVRLTERLAFHSTKIGLVLDPFNIHVQSQLRDLHKEQHQDTAERIQELRHLLLSNREPNTGNTLVPIVRDVSVPPELSERFEIELLKRTTSDACDYSVTDHSFSLTVKDGLEAFFAHYNTISHVADSTSYLRLLKSIWIMDRIRESSDWAKVQRDNPGGLYDRCVREMDRRLRVECSRVAESRWPCPQLSMILQLPEEALRLWPNPPTESSHTQLSHLGVLFEVPVLPDLKSHTLRVVRNIDGTLGIEDTMNTTSRSSGIYSSDRVVQKLNIDLSRAYLVPIYAMPSNSSGGEPSLTIKLQSSRDGINGVTPEFKSKTDLLRLQHLITGYRCVKYKNGIKMKTLARGQDFPHVQNKTRSWARKPSSSLIEVGNLQLWQKTPYEKSNIASDDNSDPNRRPSGASSPYPSSGSTSQSTSSVFSSMSSAHTQQISLGSSRTAIELKEPEPPLLVVFLQQPDSGQLSFLAIALDQRTKIEPNSCDCRSTKKNCAVSVLERSGTPLLARRFYAKSGLNSWNLAAIGEHWPTASTDAVHVKDMYWLRIGFTSEEERVKFNGNVADLVRIYTGRLEDYRRDLMMVRGTHIIAQKA</sequence>
<evidence type="ECO:0000256" key="1">
    <source>
        <dbReference type="SAM" id="MobiDB-lite"/>
    </source>
</evidence>